<evidence type="ECO:0008006" key="3">
    <source>
        <dbReference type="Google" id="ProtNLM"/>
    </source>
</evidence>
<dbReference type="Proteomes" id="UP000199031">
    <property type="component" value="Unassembled WGS sequence"/>
</dbReference>
<evidence type="ECO:0000313" key="1">
    <source>
        <dbReference type="EMBL" id="SFP90811.1"/>
    </source>
</evidence>
<accession>A0A1I5U6E6</accession>
<dbReference type="SUPFAM" id="SSF52091">
    <property type="entry name" value="SpoIIaa-like"/>
    <property type="match status" value="1"/>
</dbReference>
<reference evidence="1 2" key="1">
    <citation type="submission" date="2016-10" db="EMBL/GenBank/DDBJ databases">
        <authorList>
            <person name="de Groot N.N."/>
        </authorList>
    </citation>
    <scope>NUCLEOTIDE SEQUENCE [LARGE SCALE GENOMIC DNA]</scope>
    <source>
        <strain evidence="1 2">DSM 28286</strain>
    </source>
</reference>
<dbReference type="Gene3D" id="3.30.750.24">
    <property type="entry name" value="STAS domain"/>
    <property type="match status" value="1"/>
</dbReference>
<gene>
    <name evidence="1" type="ORF">SAMN05444277_10396</name>
</gene>
<dbReference type="EMBL" id="FOXQ01000003">
    <property type="protein sequence ID" value="SFP90811.1"/>
    <property type="molecule type" value="Genomic_DNA"/>
</dbReference>
<name>A0A1I5U6E6_9BACT</name>
<sequence>MKFKIDTREKFTIITPDSDFTSDNLTAELKELLTSFLQHKTNLVINLKNAVTVKENLVKELAAWQQQFYEHQVSFVLCELQLPVQAFINQLDLDSGLNITPSETEAWDIVQMEEIERELLGDE</sequence>
<dbReference type="STRING" id="1465490.SAMN05444277_10396"/>
<evidence type="ECO:0000313" key="2">
    <source>
        <dbReference type="Proteomes" id="UP000199031"/>
    </source>
</evidence>
<protein>
    <recommendedName>
        <fullName evidence="3">STAS domain-containing protein</fullName>
    </recommendedName>
</protein>
<dbReference type="RefSeq" id="WP_090656512.1">
    <property type="nucleotide sequence ID" value="NZ_FOXQ01000003.1"/>
</dbReference>
<dbReference type="AlphaFoldDB" id="A0A1I5U6E6"/>
<dbReference type="OrthoDB" id="667243at2"/>
<keyword evidence="2" id="KW-1185">Reference proteome</keyword>
<proteinExistence type="predicted"/>
<dbReference type="InterPro" id="IPR036513">
    <property type="entry name" value="STAS_dom_sf"/>
</dbReference>
<organism evidence="1 2">
    <name type="scientific">Parafilimonas terrae</name>
    <dbReference type="NCBI Taxonomy" id="1465490"/>
    <lineage>
        <taxon>Bacteria</taxon>
        <taxon>Pseudomonadati</taxon>
        <taxon>Bacteroidota</taxon>
        <taxon>Chitinophagia</taxon>
        <taxon>Chitinophagales</taxon>
        <taxon>Chitinophagaceae</taxon>
        <taxon>Parafilimonas</taxon>
    </lineage>
</organism>